<accession>A0A8J9SWK5</accession>
<gene>
    <name evidence="3" type="ORF">PTTT1_LOCUS24285</name>
</gene>
<feature type="transmembrane region" description="Helical" evidence="1">
    <location>
        <begin position="29"/>
        <end position="47"/>
    </location>
</feature>
<organism evidence="3">
    <name type="scientific">Phaeodactylum tricornutum</name>
    <name type="common">Diatom</name>
    <dbReference type="NCBI Taxonomy" id="2850"/>
    <lineage>
        <taxon>Eukaryota</taxon>
        <taxon>Sar</taxon>
        <taxon>Stramenopiles</taxon>
        <taxon>Ochrophyta</taxon>
        <taxon>Bacillariophyta</taxon>
        <taxon>Bacillariophyceae</taxon>
        <taxon>Bacillariophycidae</taxon>
        <taxon>Naviculales</taxon>
        <taxon>Phaeodactylaceae</taxon>
        <taxon>Phaeodactylum</taxon>
    </lineage>
</organism>
<protein>
    <recommendedName>
        <fullName evidence="2">Polysaccharide pyruvyl transferase domain-containing protein</fullName>
    </recommendedName>
</protein>
<dbReference type="Pfam" id="PF04230">
    <property type="entry name" value="PS_pyruv_trans"/>
    <property type="match status" value="1"/>
</dbReference>
<dbReference type="Proteomes" id="UP000836788">
    <property type="component" value="Chromosome 2"/>
</dbReference>
<keyword evidence="1" id="KW-1133">Transmembrane helix</keyword>
<proteinExistence type="predicted"/>
<dbReference type="AlphaFoldDB" id="A0A8J9SWK5"/>
<evidence type="ECO:0000259" key="2">
    <source>
        <dbReference type="Pfam" id="PF04230"/>
    </source>
</evidence>
<evidence type="ECO:0000313" key="3">
    <source>
        <dbReference type="EMBL" id="CAG9283898.1"/>
    </source>
</evidence>
<evidence type="ECO:0000256" key="1">
    <source>
        <dbReference type="SAM" id="Phobius"/>
    </source>
</evidence>
<dbReference type="EMBL" id="OU594943">
    <property type="protein sequence ID" value="CAG9283898.1"/>
    <property type="molecule type" value="Genomic_DNA"/>
</dbReference>
<feature type="domain" description="Polysaccharide pyruvyl transferase" evidence="2">
    <location>
        <begin position="252"/>
        <end position="319"/>
    </location>
</feature>
<reference evidence="3" key="1">
    <citation type="submission" date="2022-02" db="EMBL/GenBank/DDBJ databases">
        <authorList>
            <person name="Giguere J D."/>
        </authorList>
    </citation>
    <scope>NUCLEOTIDE SEQUENCE</scope>
    <source>
        <strain evidence="3">CCAP 1055/1</strain>
    </source>
</reference>
<keyword evidence="1" id="KW-0812">Transmembrane</keyword>
<dbReference type="InterPro" id="IPR007345">
    <property type="entry name" value="Polysacch_pyruvyl_Trfase"/>
</dbReference>
<sequence length="390" mass="44281">MLYRRRNARKQRTKLKGTEEWYLQPLRRALVSLTLVAFGVSFALLLVKFEYEPQMDSLTDTVLRDFVDNFNVSNESAIATNSCHVRFHNPQMYLCHIIPWGANFGDELGPAVTKEVLRKKYPNCGGVDDLPVLDLSKREKYNHFLPEICLFTVGSVFFLVRDNDHLWGTGSIDGQRQICQNEAKNLTVYSVRGPKTANLVKRWCRDKLHTPFRGISGISQELGFGTTGDPGFLVAHLFENEFKYDSAAAPLDYCVIPHYFNRKINDLKSVPKEQILSVQQSWQSMIKKMLRCKFIISSSLHGVILSESFGIPVRWLSRNNRVAPFKFHDYFESFGYRNATEIGSVSTVEEGVAMGPPAVLTEAVRQEQVSRILQTFPYALFTVAGSDATS</sequence>
<keyword evidence="1" id="KW-0472">Membrane</keyword>
<name>A0A8J9SWK5_PHATR</name>